<evidence type="ECO:0000256" key="4">
    <source>
        <dbReference type="ARBA" id="ARBA00023212"/>
    </source>
</evidence>
<dbReference type="FunFam" id="3.40.20.10:FF:000018">
    <property type="entry name" value="Coactosin-like 1"/>
    <property type="match status" value="1"/>
</dbReference>
<dbReference type="Proteomes" id="UP000515158">
    <property type="component" value="Unplaced"/>
</dbReference>
<name>A0A6P8ZNT1_THRPL</name>
<evidence type="ECO:0000256" key="6">
    <source>
        <dbReference type="ARBA" id="ARBA00058385"/>
    </source>
</evidence>
<comment type="function">
    <text evidence="6">Binds to F-actin in a calcium-independent manner. Has no direct effect on actin depolymerization. Acts as a chaperone for ALOX5 (5LO), influencing both its stability and activity in leukotrienes synthesis.</text>
</comment>
<gene>
    <name evidence="12" type="primary">LOC117646197</name>
</gene>
<evidence type="ECO:0000256" key="8">
    <source>
        <dbReference type="ARBA" id="ARBA00068121"/>
    </source>
</evidence>
<accession>A0A6P8ZNT1</accession>
<dbReference type="InterPro" id="IPR029006">
    <property type="entry name" value="ADF-H/Gelsolin-like_dom_sf"/>
</dbReference>
<dbReference type="GO" id="GO:0005884">
    <property type="term" value="C:actin filament"/>
    <property type="evidence" value="ECO:0007669"/>
    <property type="project" value="TreeGrafter"/>
</dbReference>
<dbReference type="OrthoDB" id="20822at2759"/>
<dbReference type="SMART" id="SM00102">
    <property type="entry name" value="ADF"/>
    <property type="match status" value="1"/>
</dbReference>
<keyword evidence="4" id="KW-0206">Cytoskeleton</keyword>
<proteinExistence type="inferred from homology"/>
<organism evidence="12">
    <name type="scientific">Thrips palmi</name>
    <name type="common">Melon thrips</name>
    <dbReference type="NCBI Taxonomy" id="161013"/>
    <lineage>
        <taxon>Eukaryota</taxon>
        <taxon>Metazoa</taxon>
        <taxon>Ecdysozoa</taxon>
        <taxon>Arthropoda</taxon>
        <taxon>Hexapoda</taxon>
        <taxon>Insecta</taxon>
        <taxon>Pterygota</taxon>
        <taxon>Neoptera</taxon>
        <taxon>Paraneoptera</taxon>
        <taxon>Thysanoptera</taxon>
        <taxon>Terebrantia</taxon>
        <taxon>Thripoidea</taxon>
        <taxon>Thripidae</taxon>
        <taxon>Thrips</taxon>
    </lineage>
</organism>
<evidence type="ECO:0000256" key="3">
    <source>
        <dbReference type="ARBA" id="ARBA00023203"/>
    </source>
</evidence>
<feature type="region of interest" description="Disordered" evidence="9">
    <location>
        <begin position="259"/>
        <end position="285"/>
    </location>
</feature>
<dbReference type="KEGG" id="tpal:117646197"/>
<dbReference type="GO" id="GO:0051015">
    <property type="term" value="F:actin filament binding"/>
    <property type="evidence" value="ECO:0007669"/>
    <property type="project" value="TreeGrafter"/>
</dbReference>
<comment type="subunit">
    <text evidence="7">Interacts with 5-lipoxygenase (ALOX5/5LO) in a calcium-independent manner. Binds to F-actin with a stoichiometry of 1:2.</text>
</comment>
<dbReference type="Pfam" id="PF00241">
    <property type="entry name" value="Cofilin_ADF"/>
    <property type="match status" value="1"/>
</dbReference>
<feature type="compositionally biased region" description="Acidic residues" evidence="9">
    <location>
        <begin position="200"/>
        <end position="209"/>
    </location>
</feature>
<dbReference type="RefSeq" id="XP_034242894.1">
    <property type="nucleotide sequence ID" value="XM_034387003.1"/>
</dbReference>
<dbReference type="PANTHER" id="PTHR10829:SF29">
    <property type="entry name" value="COACTOSIN-LIKE PROTEIN"/>
    <property type="match status" value="1"/>
</dbReference>
<dbReference type="AlphaFoldDB" id="A0A6P8ZNT1"/>
<dbReference type="InParanoid" id="A0A6P8ZNT1"/>
<dbReference type="GO" id="GO:0030427">
    <property type="term" value="C:site of polarized growth"/>
    <property type="evidence" value="ECO:0007669"/>
    <property type="project" value="TreeGrafter"/>
</dbReference>
<evidence type="ECO:0000256" key="1">
    <source>
        <dbReference type="ARBA" id="ARBA00004245"/>
    </source>
</evidence>
<dbReference type="SUPFAM" id="SSF55753">
    <property type="entry name" value="Actin depolymerizing proteins"/>
    <property type="match status" value="1"/>
</dbReference>
<dbReference type="Gene3D" id="3.40.20.10">
    <property type="entry name" value="Severin"/>
    <property type="match status" value="1"/>
</dbReference>
<feature type="domain" description="ADF-H" evidence="10">
    <location>
        <begin position="285"/>
        <end position="413"/>
    </location>
</feature>
<feature type="compositionally biased region" description="Low complexity" evidence="9">
    <location>
        <begin position="218"/>
        <end position="238"/>
    </location>
</feature>
<evidence type="ECO:0000313" key="12">
    <source>
        <dbReference type="RefSeq" id="XP_034242894.1"/>
    </source>
</evidence>
<evidence type="ECO:0000313" key="11">
    <source>
        <dbReference type="Proteomes" id="UP000515158"/>
    </source>
</evidence>
<keyword evidence="11" id="KW-1185">Reference proteome</keyword>
<keyword evidence="3" id="KW-0009">Actin-binding</keyword>
<dbReference type="GO" id="GO:0030833">
    <property type="term" value="P:regulation of actin filament polymerization"/>
    <property type="evidence" value="ECO:0007669"/>
    <property type="project" value="TreeGrafter"/>
</dbReference>
<dbReference type="CDD" id="cd11282">
    <property type="entry name" value="ADF_coactosin_like"/>
    <property type="match status" value="1"/>
</dbReference>
<sequence>MSTEDSQDVIKALKAQQQVNGTESPAAANGNGVHHEDGDEADGCGSSKTRQEEKQAIVELKEAVLADESFSSNNEALAKKVEAAVTALDEAVSAAEQADTKEREAVSALDDALLSNGVTPEKIEEAVSAVHEAAAKDQQAESALDEAVLVVGEAVIKNLDKAVSAVDGVAASAPAAETPKPEPVASAPAPVVEVTPAPQQEEEEDEEVAPVEKEAPKKASAAPEPTPEAAPAKASPAESQSSFSEVIPAMQGVRQEWFKNRQSSEERRREVEAESRPTVNKAALSTSIDESSVRAAYEDVRSDTTDTEWAVFKFQDQKIVCSATGEGFDSFRGHFADNERVFGFIRIQMGDEMSKRQKFVFLTWVGPRVSVIRRAKMSIDKAMVKNIVKNFAVELQVESQSEINVEYLRDQLARVGGANYGTGFRD</sequence>
<evidence type="ECO:0000256" key="9">
    <source>
        <dbReference type="SAM" id="MobiDB-lite"/>
    </source>
</evidence>
<feature type="region of interest" description="Disordered" evidence="9">
    <location>
        <begin position="1"/>
        <end position="54"/>
    </location>
</feature>
<feature type="compositionally biased region" description="Low complexity" evidence="9">
    <location>
        <begin position="183"/>
        <end position="199"/>
    </location>
</feature>
<evidence type="ECO:0000256" key="5">
    <source>
        <dbReference type="ARBA" id="ARBA00038052"/>
    </source>
</evidence>
<evidence type="ECO:0000259" key="10">
    <source>
        <dbReference type="PROSITE" id="PS51263"/>
    </source>
</evidence>
<dbReference type="PROSITE" id="PS51263">
    <property type="entry name" value="ADF_H"/>
    <property type="match status" value="1"/>
</dbReference>
<dbReference type="GO" id="GO:0030864">
    <property type="term" value="C:cortical actin cytoskeleton"/>
    <property type="evidence" value="ECO:0007669"/>
    <property type="project" value="TreeGrafter"/>
</dbReference>
<dbReference type="PANTHER" id="PTHR10829">
    <property type="entry name" value="CORTACTIN AND DREBRIN"/>
    <property type="match status" value="1"/>
</dbReference>
<evidence type="ECO:0000256" key="2">
    <source>
        <dbReference type="ARBA" id="ARBA00022490"/>
    </source>
</evidence>
<reference evidence="12" key="1">
    <citation type="submission" date="2025-08" db="UniProtKB">
        <authorList>
            <consortium name="RefSeq"/>
        </authorList>
    </citation>
    <scope>IDENTIFICATION</scope>
    <source>
        <tissue evidence="12">Total insect</tissue>
    </source>
</reference>
<feature type="region of interest" description="Disordered" evidence="9">
    <location>
        <begin position="172"/>
        <end position="244"/>
    </location>
</feature>
<dbReference type="InterPro" id="IPR002108">
    <property type="entry name" value="ADF-H"/>
</dbReference>
<comment type="subcellular location">
    <subcellularLocation>
        <location evidence="1">Cytoplasm</location>
        <location evidence="1">Cytoskeleton</location>
    </subcellularLocation>
</comment>
<evidence type="ECO:0000256" key="7">
    <source>
        <dbReference type="ARBA" id="ARBA00062335"/>
    </source>
</evidence>
<keyword evidence="2" id="KW-0963">Cytoplasm</keyword>
<dbReference type="GeneID" id="117646197"/>
<protein>
    <recommendedName>
        <fullName evidence="8">Coactosin-like protein</fullName>
    </recommendedName>
</protein>
<comment type="similarity">
    <text evidence="5">Belongs to the actin-binding proteins ADF family. Coactosin subfamily.</text>
</comment>
<feature type="compositionally biased region" description="Basic and acidic residues" evidence="9">
    <location>
        <begin position="259"/>
        <end position="275"/>
    </location>
</feature>